<name>A0A5D4NT98_9BACI</name>
<evidence type="ECO:0000313" key="3">
    <source>
        <dbReference type="Proteomes" id="UP000322267"/>
    </source>
</evidence>
<comment type="caution">
    <text evidence="2">The sequence shown here is derived from an EMBL/GenBank/DDBJ whole genome shotgun (WGS) entry which is preliminary data.</text>
</comment>
<dbReference type="InterPro" id="IPR027417">
    <property type="entry name" value="P-loop_NTPase"/>
</dbReference>
<evidence type="ECO:0000256" key="1">
    <source>
        <dbReference type="SAM" id="Coils"/>
    </source>
</evidence>
<reference evidence="2 3" key="1">
    <citation type="submission" date="2019-08" db="EMBL/GenBank/DDBJ databases">
        <title>Bacillus genomes from the desert of Cuatro Cienegas, Coahuila.</title>
        <authorList>
            <person name="Olmedo-Alvarez G."/>
        </authorList>
    </citation>
    <scope>NUCLEOTIDE SEQUENCE [LARGE SCALE GENOMIC DNA]</scope>
    <source>
        <strain evidence="2 3">CH34_1T</strain>
    </source>
</reference>
<dbReference type="OrthoDB" id="103556at2"/>
<sequence length="619" mass="71871">MNEMGFYIKKLMVTGKNVENAIVTFETGLNIISGPSDTGKSYIFECVNYMLGAKDVPKKIDESKGYSSILMEIVLYSGKSYTLKREFGKNTIEVYDSPTLSIKNNIPEILNYKHDKQKTDNLSAFLLQKSGFIHPTSVLKKKNGELRTLSFRDLPIFITINESKIIKDKSPILSGQFVSVTVEKSVFKLIVSGIDDKKNDDIIENDNGSKAKLEGQKELLDRLIHEEEKYLFNFPSADIFLEIDMEDKFKELQVELRSINNEIKEQTFIKRNLWSEIEEKKSKYIAVSELIKRFHLLEEQYNSDLKRLIFVKEGDHYFSQLNFSVCPYCNQKVDGSHETECIGEENEVNITESIEAEINKINIQLKDLESTILETELEHSELLIDIERQQEEYEIINDSIVNTLEPRETNIRDIIDNYISQRDMLADYNSTNERITDLINEKEIVLEKLRKQPEKKNINTNENEGLILSAYNEFCKYMSNILKRWKFSKEPTVIFDEGKFYVNNKLSNDYGKGYRAIIYSAFAISLMEYCKDNNFPHPGFVVLDSPLTTYQGKKEKEDDEVENDIQAAFFKDLSSRGHKMQIIILENKEPNDKVKDKINYIEFTKDKSFGRYGFFGITE</sequence>
<dbReference type="RefSeq" id="WP_148939714.1">
    <property type="nucleotide sequence ID" value="NZ_VTEI01000004.1"/>
</dbReference>
<dbReference type="AlphaFoldDB" id="A0A5D4NT98"/>
<evidence type="ECO:0000313" key="2">
    <source>
        <dbReference type="EMBL" id="TYS17099.1"/>
    </source>
</evidence>
<protein>
    <recommendedName>
        <fullName evidence="4">Rad50/SbcC-type AAA domain-containing protein</fullName>
    </recommendedName>
</protein>
<dbReference type="SUPFAM" id="SSF52540">
    <property type="entry name" value="P-loop containing nucleoside triphosphate hydrolases"/>
    <property type="match status" value="1"/>
</dbReference>
<organism evidence="2 3">
    <name type="scientific">Rossellomorea vietnamensis</name>
    <dbReference type="NCBI Taxonomy" id="218284"/>
    <lineage>
        <taxon>Bacteria</taxon>
        <taxon>Bacillati</taxon>
        <taxon>Bacillota</taxon>
        <taxon>Bacilli</taxon>
        <taxon>Bacillales</taxon>
        <taxon>Bacillaceae</taxon>
        <taxon>Rossellomorea</taxon>
    </lineage>
</organism>
<accession>A0A5D4NT98</accession>
<dbReference type="Proteomes" id="UP000322267">
    <property type="component" value="Unassembled WGS sequence"/>
</dbReference>
<dbReference type="Gene3D" id="3.40.50.300">
    <property type="entry name" value="P-loop containing nucleotide triphosphate hydrolases"/>
    <property type="match status" value="1"/>
</dbReference>
<dbReference type="EMBL" id="VTEI01000004">
    <property type="protein sequence ID" value="TYS17099.1"/>
    <property type="molecule type" value="Genomic_DNA"/>
</dbReference>
<keyword evidence="1" id="KW-0175">Coiled coil</keyword>
<feature type="coiled-coil region" evidence="1">
    <location>
        <begin position="351"/>
        <end position="392"/>
    </location>
</feature>
<proteinExistence type="predicted"/>
<gene>
    <name evidence="2" type="ORF">FZC78_10815</name>
</gene>
<evidence type="ECO:0008006" key="4">
    <source>
        <dbReference type="Google" id="ProtNLM"/>
    </source>
</evidence>